<keyword evidence="2" id="KW-0326">Glycosidase</keyword>
<dbReference type="OMA" id="VANYHSV"/>
<name>A0A4Y7JG34_PAPSO</name>
<protein>
    <recommendedName>
        <fullName evidence="3">GH16 domain-containing protein</fullName>
    </recommendedName>
</protein>
<evidence type="ECO:0000256" key="2">
    <source>
        <dbReference type="ARBA" id="ARBA00023295"/>
    </source>
</evidence>
<dbReference type="PROSITE" id="PS51762">
    <property type="entry name" value="GH16_2"/>
    <property type="match status" value="1"/>
</dbReference>
<sequence length="433" mass="48964">MADPETISIHQTVTLQEITVDYTPELCTHSSETNEITVLFDERGGSRWRTKNRYQYGTFGANIKCPDGNTNGLNFNLYLSSLEGDKSQDAIHFEFLGNNKGIVQTNYMTAGTANGSEQINDLGFDCSDGFHDYEIKWEKEFIEWSIDGKCIRRVDREDGVEFPEKAMFLYASVWDASAIAEGEWSGIYEGGDAPYACVYKDVRVPLLTSVDVADREFHPEHLIHQTLLLKEIAVDYTPEVCTHTLDTNEITVLYDERGGSRWRTKTRYQYGTFGANIKCPDGNTNGLNFNLYLSSLEGDKAQDEIDFEFLGNNKGVVQTNHYTDGTGNKEQIHDLGFDCSDGFHDYEIKWSKDYIEWSVDGKIIRRDDNEDSAEFPGKAMFLYASIWDASGINEGGWTGIYEGSDAPYTCMYKDVRVPLLTALPEEDSEDLVC</sequence>
<reference evidence="4 5" key="1">
    <citation type="journal article" date="2018" name="Science">
        <title>The opium poppy genome and morphinan production.</title>
        <authorList>
            <person name="Guo L."/>
            <person name="Winzer T."/>
            <person name="Yang X."/>
            <person name="Li Y."/>
            <person name="Ning Z."/>
            <person name="He Z."/>
            <person name="Teodor R."/>
            <person name="Lu Y."/>
            <person name="Bowser T.A."/>
            <person name="Graham I.A."/>
            <person name="Ye K."/>
        </authorList>
    </citation>
    <scope>NUCLEOTIDE SEQUENCE [LARGE SCALE GENOMIC DNA]</scope>
    <source>
        <strain evidence="5">cv. HN1</strain>
        <tissue evidence="4">Leaves</tissue>
    </source>
</reference>
<evidence type="ECO:0000259" key="3">
    <source>
        <dbReference type="PROSITE" id="PS51762"/>
    </source>
</evidence>
<dbReference type="Proteomes" id="UP000316621">
    <property type="component" value="Chromosome 4"/>
</dbReference>
<dbReference type="GO" id="GO:0004553">
    <property type="term" value="F:hydrolase activity, hydrolyzing O-glycosyl compounds"/>
    <property type="evidence" value="ECO:0007669"/>
    <property type="project" value="InterPro"/>
</dbReference>
<keyword evidence="5" id="KW-1185">Reference proteome</keyword>
<proteinExistence type="predicted"/>
<dbReference type="Gene3D" id="2.60.120.200">
    <property type="match status" value="2"/>
</dbReference>
<dbReference type="EMBL" id="CM010718">
    <property type="protein sequence ID" value="RZC58970.1"/>
    <property type="molecule type" value="Genomic_DNA"/>
</dbReference>
<dbReference type="InterPro" id="IPR013320">
    <property type="entry name" value="ConA-like_dom_sf"/>
</dbReference>
<dbReference type="InterPro" id="IPR000757">
    <property type="entry name" value="Beta-glucanase-like"/>
</dbReference>
<dbReference type="InterPro" id="IPR008264">
    <property type="entry name" value="Beta_glucanase"/>
</dbReference>
<evidence type="ECO:0000313" key="4">
    <source>
        <dbReference type="EMBL" id="RZC58970.1"/>
    </source>
</evidence>
<keyword evidence="1" id="KW-0378">Hydrolase</keyword>
<dbReference type="GO" id="GO:0005975">
    <property type="term" value="P:carbohydrate metabolic process"/>
    <property type="evidence" value="ECO:0007669"/>
    <property type="project" value="InterPro"/>
</dbReference>
<organism evidence="4 5">
    <name type="scientific">Papaver somniferum</name>
    <name type="common">Opium poppy</name>
    <dbReference type="NCBI Taxonomy" id="3469"/>
    <lineage>
        <taxon>Eukaryota</taxon>
        <taxon>Viridiplantae</taxon>
        <taxon>Streptophyta</taxon>
        <taxon>Embryophyta</taxon>
        <taxon>Tracheophyta</taxon>
        <taxon>Spermatophyta</taxon>
        <taxon>Magnoliopsida</taxon>
        <taxon>Ranunculales</taxon>
        <taxon>Papaveraceae</taxon>
        <taxon>Papaveroideae</taxon>
        <taxon>Papaver</taxon>
    </lineage>
</organism>
<dbReference type="PRINTS" id="PR00737">
    <property type="entry name" value="GLHYDRLASE16"/>
</dbReference>
<gene>
    <name evidence="4" type="ORF">C5167_006272</name>
</gene>
<evidence type="ECO:0000256" key="1">
    <source>
        <dbReference type="ARBA" id="ARBA00022801"/>
    </source>
</evidence>
<dbReference type="Pfam" id="PF00722">
    <property type="entry name" value="Glyco_hydro_16"/>
    <property type="match status" value="2"/>
</dbReference>
<dbReference type="InterPro" id="IPR044791">
    <property type="entry name" value="Beta-glucanase/XTH"/>
</dbReference>
<dbReference type="STRING" id="3469.A0A4Y7JG34"/>
<dbReference type="PANTHER" id="PTHR31062">
    <property type="entry name" value="XYLOGLUCAN ENDOTRANSGLUCOSYLASE/HYDROLASE PROTEIN 8-RELATED"/>
    <property type="match status" value="1"/>
</dbReference>
<feature type="domain" description="GH16" evidence="3">
    <location>
        <begin position="155"/>
        <end position="423"/>
    </location>
</feature>
<evidence type="ECO:0000313" key="5">
    <source>
        <dbReference type="Proteomes" id="UP000316621"/>
    </source>
</evidence>
<dbReference type="SUPFAM" id="SSF49899">
    <property type="entry name" value="Concanavalin A-like lectins/glucanases"/>
    <property type="match status" value="2"/>
</dbReference>
<accession>A0A4Y7JG34</accession>
<dbReference type="Gramene" id="RZC58970">
    <property type="protein sequence ID" value="RZC58970"/>
    <property type="gene ID" value="C5167_006272"/>
</dbReference>
<dbReference type="AlphaFoldDB" id="A0A4Y7JG34"/>